<evidence type="ECO:0000256" key="1">
    <source>
        <dbReference type="ARBA" id="ARBA00010552"/>
    </source>
</evidence>
<reference evidence="2" key="1">
    <citation type="submission" date="2018-06" db="EMBL/GenBank/DDBJ databases">
        <authorList>
            <person name="Zhirakovskaya E."/>
        </authorList>
    </citation>
    <scope>NUCLEOTIDE SEQUENCE</scope>
</reference>
<dbReference type="Pfam" id="PF01042">
    <property type="entry name" value="Ribonuc_L-PSP"/>
    <property type="match status" value="1"/>
</dbReference>
<dbReference type="PROSITE" id="PS51257">
    <property type="entry name" value="PROKAR_LIPOPROTEIN"/>
    <property type="match status" value="1"/>
</dbReference>
<dbReference type="PANTHER" id="PTHR11803:SF39">
    <property type="entry name" value="2-IMINOBUTANOATE_2-IMINOPROPANOATE DEAMINASE"/>
    <property type="match status" value="1"/>
</dbReference>
<dbReference type="FunFam" id="3.30.1330.40:FF:000001">
    <property type="entry name" value="L-PSP family endoribonuclease"/>
    <property type="match status" value="1"/>
</dbReference>
<dbReference type="PANTHER" id="PTHR11803">
    <property type="entry name" value="2-IMINOBUTANOATE/2-IMINOPROPANOATE DEAMINASE RIDA"/>
    <property type="match status" value="1"/>
</dbReference>
<dbReference type="InterPro" id="IPR019897">
    <property type="entry name" value="RidA_CS"/>
</dbReference>
<gene>
    <name evidence="2" type="ORF">MNBD_BACTEROID01-519</name>
</gene>
<dbReference type="AlphaFoldDB" id="A0A3B0TYV5"/>
<dbReference type="InterPro" id="IPR006056">
    <property type="entry name" value="RidA"/>
</dbReference>
<dbReference type="GO" id="GO:0019239">
    <property type="term" value="F:deaminase activity"/>
    <property type="evidence" value="ECO:0007669"/>
    <property type="project" value="TreeGrafter"/>
</dbReference>
<comment type="similarity">
    <text evidence="1">Belongs to the RutC family.</text>
</comment>
<dbReference type="SUPFAM" id="SSF55298">
    <property type="entry name" value="YjgF-like"/>
    <property type="match status" value="1"/>
</dbReference>
<organism evidence="2">
    <name type="scientific">hydrothermal vent metagenome</name>
    <dbReference type="NCBI Taxonomy" id="652676"/>
    <lineage>
        <taxon>unclassified sequences</taxon>
        <taxon>metagenomes</taxon>
        <taxon>ecological metagenomes</taxon>
    </lineage>
</organism>
<dbReference type="PROSITE" id="PS01094">
    <property type="entry name" value="UPF0076"/>
    <property type="match status" value="1"/>
</dbReference>
<evidence type="ECO:0000313" key="2">
    <source>
        <dbReference type="EMBL" id="VAW23765.1"/>
    </source>
</evidence>
<evidence type="ECO:0008006" key="3">
    <source>
        <dbReference type="Google" id="ProtNLM"/>
    </source>
</evidence>
<dbReference type="CDD" id="cd00448">
    <property type="entry name" value="YjgF_YER057c_UK114_family"/>
    <property type="match status" value="1"/>
</dbReference>
<dbReference type="GO" id="GO:0005829">
    <property type="term" value="C:cytosol"/>
    <property type="evidence" value="ECO:0007669"/>
    <property type="project" value="TreeGrafter"/>
</dbReference>
<name>A0A3B0TYV5_9ZZZZ</name>
<dbReference type="InterPro" id="IPR006175">
    <property type="entry name" value="YjgF/YER057c/UK114"/>
</dbReference>
<protein>
    <recommendedName>
        <fullName evidence="3">RidA/YER057c/UK114 superfamily protein</fullName>
    </recommendedName>
</protein>
<dbReference type="InterPro" id="IPR035959">
    <property type="entry name" value="RutC-like_sf"/>
</dbReference>
<dbReference type="Gene3D" id="3.30.1330.40">
    <property type="entry name" value="RutC-like"/>
    <property type="match status" value="1"/>
</dbReference>
<accession>A0A3B0TYV5</accession>
<proteinExistence type="inferred from homology"/>
<dbReference type="NCBIfam" id="TIGR00004">
    <property type="entry name" value="Rid family detoxifying hydrolase"/>
    <property type="match status" value="1"/>
</dbReference>
<dbReference type="EMBL" id="UOEP01000200">
    <property type="protein sequence ID" value="VAW23765.1"/>
    <property type="molecule type" value="Genomic_DNA"/>
</dbReference>
<sequence length="155" mass="17058">MKNQLALLLLPLIILSCSNCDKTNREQVPAGQIQILPFSQSVEANNTLYISGQISPNKEGGNKTIEQETREVMDKIGAILQQNGYSFNDVVRCSVFLSDIDNYHAVNKVYASFYEGKFPSRVAMEVSRLVKGSRIEISAIAVKGKDVQGQSATSE</sequence>